<accession>A0A1P8EDS4</accession>
<protein>
    <submittedName>
        <fullName evidence="1">Bacterial RNA polymerase inhibitor</fullName>
    </submittedName>
</protein>
<dbReference type="EMBL" id="KX778611">
    <property type="protein sequence ID" value="APV17418.1"/>
    <property type="molecule type" value="Genomic_DNA"/>
</dbReference>
<name>A0A1P8EDS4_9CAUD</name>
<dbReference type="Proteomes" id="UP000221920">
    <property type="component" value="Segment"/>
</dbReference>
<dbReference type="InterPro" id="IPR038715">
    <property type="entry name" value="RNA_pol_inhibitor_sf"/>
</dbReference>
<evidence type="ECO:0000313" key="1">
    <source>
        <dbReference type="EMBL" id="APV17418.1"/>
    </source>
</evidence>
<dbReference type="Pfam" id="PF16857">
    <property type="entry name" value="RNA_pol_inhib"/>
    <property type="match status" value="1"/>
</dbReference>
<reference evidence="1 2" key="1">
    <citation type="submission" date="2017-11" db="EMBL/GenBank/DDBJ databases">
        <title>Preliminary research on isolation and biological characteristics of a lytic bacteriophage against Serratia marcescens.</title>
        <authorList>
            <person name="Sun Y."/>
            <person name="Hao Y."/>
            <person name="Shi H."/>
            <person name="Li J."/>
            <person name="Huang H."/>
        </authorList>
    </citation>
    <scope>NUCLEOTIDE SEQUENCE [LARGE SCALE GENOMIC DNA]</scope>
</reference>
<proteinExistence type="predicted"/>
<dbReference type="InterPro" id="IPR016412">
    <property type="entry name" value="RNA_pol_inhibitor"/>
</dbReference>
<organism evidence="1 2">
    <name type="scientific">Serratia phage SM9-3Y</name>
    <dbReference type="NCBI Taxonomy" id="1897434"/>
    <lineage>
        <taxon>Viruses</taxon>
        <taxon>Duplodnaviria</taxon>
        <taxon>Heunggongvirae</taxon>
        <taxon>Uroviricota</taxon>
        <taxon>Caudoviricetes</taxon>
        <taxon>Autographivirales</taxon>
        <taxon>Autotranscriptaviridae</taxon>
        <taxon>Studiervirinae</taxon>
        <taxon>Teetrevirus</taxon>
        <taxon>Teetrevirus SALSA</taxon>
        <taxon>Teetrevirus SM93Y</taxon>
    </lineage>
</organism>
<sequence length="54" mass="6257">MEQREQKYLLTIEGNTESFEVPVFARSLEEATLQAEHYEDAGFVVTRIRPEVKA</sequence>
<dbReference type="Gene3D" id="3.10.20.510">
    <property type="entry name" value="RNA polymerase inhibitor"/>
    <property type="match status" value="1"/>
</dbReference>
<evidence type="ECO:0000313" key="2">
    <source>
        <dbReference type="Proteomes" id="UP000221920"/>
    </source>
</evidence>
<keyword evidence="2" id="KW-1185">Reference proteome</keyword>